<proteinExistence type="predicted"/>
<accession>A0A7J9L6L3</accession>
<feature type="compositionally biased region" description="Low complexity" evidence="1">
    <location>
        <begin position="57"/>
        <end position="66"/>
    </location>
</feature>
<dbReference type="Proteomes" id="UP000593576">
    <property type="component" value="Unassembled WGS sequence"/>
</dbReference>
<name>A0A7J9L6L3_GOSSC</name>
<sequence>MARYLVPARLTRALLLRPHPCEAYASTHLRASRASYLCEHLAFSRGPQLTMPVGEHSSSGSSSPGSEVQILLVT</sequence>
<comment type="caution">
    <text evidence="2">The sequence shown here is derived from an EMBL/GenBank/DDBJ whole genome shotgun (WGS) entry which is preliminary data.</text>
</comment>
<evidence type="ECO:0000313" key="2">
    <source>
        <dbReference type="EMBL" id="MBA0854323.1"/>
    </source>
</evidence>
<organism evidence="2 3">
    <name type="scientific">Gossypium schwendimanii</name>
    <name type="common">Cotton</name>
    <dbReference type="NCBI Taxonomy" id="34291"/>
    <lineage>
        <taxon>Eukaryota</taxon>
        <taxon>Viridiplantae</taxon>
        <taxon>Streptophyta</taxon>
        <taxon>Embryophyta</taxon>
        <taxon>Tracheophyta</taxon>
        <taxon>Spermatophyta</taxon>
        <taxon>Magnoliopsida</taxon>
        <taxon>eudicotyledons</taxon>
        <taxon>Gunneridae</taxon>
        <taxon>Pentapetalae</taxon>
        <taxon>rosids</taxon>
        <taxon>malvids</taxon>
        <taxon>Malvales</taxon>
        <taxon>Malvaceae</taxon>
        <taxon>Malvoideae</taxon>
        <taxon>Gossypium</taxon>
    </lineage>
</organism>
<evidence type="ECO:0000313" key="3">
    <source>
        <dbReference type="Proteomes" id="UP000593576"/>
    </source>
</evidence>
<reference evidence="2 3" key="1">
    <citation type="journal article" date="2019" name="Genome Biol. Evol.">
        <title>Insights into the evolution of the New World diploid cottons (Gossypium, subgenus Houzingenia) based on genome sequencing.</title>
        <authorList>
            <person name="Grover C.E."/>
            <person name="Arick M.A. 2nd"/>
            <person name="Thrash A."/>
            <person name="Conover J.L."/>
            <person name="Sanders W.S."/>
            <person name="Peterson D.G."/>
            <person name="Frelichowski J.E."/>
            <person name="Scheffler J.A."/>
            <person name="Scheffler B.E."/>
            <person name="Wendel J.F."/>
        </authorList>
    </citation>
    <scope>NUCLEOTIDE SEQUENCE [LARGE SCALE GENOMIC DNA]</scope>
    <source>
        <strain evidence="2">1</strain>
        <tissue evidence="2">Leaf</tissue>
    </source>
</reference>
<dbReference type="AlphaFoldDB" id="A0A7J9L6L3"/>
<gene>
    <name evidence="2" type="ORF">Goshw_029123</name>
</gene>
<feature type="region of interest" description="Disordered" evidence="1">
    <location>
        <begin position="52"/>
        <end position="74"/>
    </location>
</feature>
<keyword evidence="3" id="KW-1185">Reference proteome</keyword>
<protein>
    <submittedName>
        <fullName evidence="2">Uncharacterized protein</fullName>
    </submittedName>
</protein>
<evidence type="ECO:0000256" key="1">
    <source>
        <dbReference type="SAM" id="MobiDB-lite"/>
    </source>
</evidence>
<dbReference type="EMBL" id="JABFAF010000004">
    <property type="protein sequence ID" value="MBA0854323.1"/>
    <property type="molecule type" value="Genomic_DNA"/>
</dbReference>